<keyword evidence="2" id="KW-1185">Reference proteome</keyword>
<evidence type="ECO:0000313" key="2">
    <source>
        <dbReference type="Proteomes" id="UP001239111"/>
    </source>
</evidence>
<dbReference type="EMBL" id="CM056741">
    <property type="protein sequence ID" value="KAJ8684460.1"/>
    <property type="molecule type" value="Genomic_DNA"/>
</dbReference>
<name>A0ACC2PLJ7_9HYME</name>
<dbReference type="Proteomes" id="UP001239111">
    <property type="component" value="Chromosome 1"/>
</dbReference>
<gene>
    <name evidence="1" type="ORF">QAD02_020252</name>
</gene>
<evidence type="ECO:0000313" key="1">
    <source>
        <dbReference type="EMBL" id="KAJ8684460.1"/>
    </source>
</evidence>
<comment type="caution">
    <text evidence="1">The sequence shown here is derived from an EMBL/GenBank/DDBJ whole genome shotgun (WGS) entry which is preliminary data.</text>
</comment>
<protein>
    <submittedName>
        <fullName evidence="1">Uncharacterized protein</fullName>
    </submittedName>
</protein>
<accession>A0ACC2PLJ7</accession>
<sequence>MNIVQSIYQRESGLRYVQNSDIQLLRLKCYQEDIYHGVAANTNAADYNPMPPVFACKFSSAPGFEQTIALANEDGRIALQDTEFKYPSRDPLEGIQAHDNAIFDIAWMPQELKLITASGDRSACLWDVTAGIERVQTFHGHTHSIKSAVFRHSDKAVFATGSRDGNIMIWDTRASSNGQPRPDNSIKNAHDINIPQNTKIGRTPTRKSKSKMSQSVTALVFQDDNTLFSCSAGDGLIKAWDLRKNYSSFKKEPTPKYSLNYGGKSTTYNGFTSLMISPSSTILYASGIDKRIYAYNISSYSSEPIAEYYGHGSDNKVLSFFVKACLSPDGQYLASGSNDETAYIWQTKSPGVPVVKLAGHRDEVTCIAWCSVGEAKIVTCSDDCCHRIWRVKPEPFEEGDCNNILLGYAQRYEPPSNLTPSKISVSSTPRSNRSFEPPLLANRNLIPSPANYNLTVSPGQRNQNSPAARRLYFSPSARSAKSFLSDNAESCDSCDTDESSSTIFSSPTSGLPNFVLDGTAPHLSANSPKKKGRNVADWLTQIRKRKTPSTPTINSSSPKNRKVPALRSERVLLSRKLKKIRSRTSCFGPAITKFYHHLNSPKSQSCFD</sequence>
<proteinExistence type="predicted"/>
<reference evidence="1" key="1">
    <citation type="submission" date="2023-04" db="EMBL/GenBank/DDBJ databases">
        <title>A chromosome-level genome assembly of the parasitoid wasp Eretmocerus hayati.</title>
        <authorList>
            <person name="Zhong Y."/>
            <person name="Liu S."/>
            <person name="Liu Y."/>
        </authorList>
    </citation>
    <scope>NUCLEOTIDE SEQUENCE</scope>
    <source>
        <strain evidence="1">ZJU_SS_LIU_2023</strain>
    </source>
</reference>
<organism evidence="1 2">
    <name type="scientific">Eretmocerus hayati</name>
    <dbReference type="NCBI Taxonomy" id="131215"/>
    <lineage>
        <taxon>Eukaryota</taxon>
        <taxon>Metazoa</taxon>
        <taxon>Ecdysozoa</taxon>
        <taxon>Arthropoda</taxon>
        <taxon>Hexapoda</taxon>
        <taxon>Insecta</taxon>
        <taxon>Pterygota</taxon>
        <taxon>Neoptera</taxon>
        <taxon>Endopterygota</taxon>
        <taxon>Hymenoptera</taxon>
        <taxon>Apocrita</taxon>
        <taxon>Proctotrupomorpha</taxon>
        <taxon>Chalcidoidea</taxon>
        <taxon>Aphelinidae</taxon>
        <taxon>Aphelininae</taxon>
        <taxon>Eretmocerus</taxon>
    </lineage>
</organism>